<dbReference type="Pfam" id="PF00672">
    <property type="entry name" value="HAMP"/>
    <property type="match status" value="1"/>
</dbReference>
<comment type="subcellular location">
    <subcellularLocation>
        <location evidence="2">Cell membrane</location>
    </subcellularLocation>
</comment>
<dbReference type="SMART" id="SM00387">
    <property type="entry name" value="HATPase_c"/>
    <property type="match status" value="1"/>
</dbReference>
<dbReference type="Proteomes" id="UP001630303">
    <property type="component" value="Unassembled WGS sequence"/>
</dbReference>
<dbReference type="PANTHER" id="PTHR45436:SF5">
    <property type="entry name" value="SENSOR HISTIDINE KINASE TRCS"/>
    <property type="match status" value="1"/>
</dbReference>
<dbReference type="GO" id="GO:0016301">
    <property type="term" value="F:kinase activity"/>
    <property type="evidence" value="ECO:0007669"/>
    <property type="project" value="UniProtKB-KW"/>
</dbReference>
<evidence type="ECO:0000256" key="11">
    <source>
        <dbReference type="SAM" id="MobiDB-lite"/>
    </source>
</evidence>
<dbReference type="InterPro" id="IPR004358">
    <property type="entry name" value="Sig_transdc_His_kin-like_C"/>
</dbReference>
<keyword evidence="9" id="KW-0902">Two-component regulatory system</keyword>
<dbReference type="CDD" id="cd00075">
    <property type="entry name" value="HATPase"/>
    <property type="match status" value="1"/>
</dbReference>
<dbReference type="PROSITE" id="PS50885">
    <property type="entry name" value="HAMP"/>
    <property type="match status" value="1"/>
</dbReference>
<feature type="domain" description="HAMP" evidence="14">
    <location>
        <begin position="201"/>
        <end position="263"/>
    </location>
</feature>
<protein>
    <recommendedName>
        <fullName evidence="3">histidine kinase</fullName>
        <ecNumber evidence="3">2.7.13.3</ecNumber>
    </recommendedName>
</protein>
<evidence type="ECO:0000259" key="13">
    <source>
        <dbReference type="PROSITE" id="PS50109"/>
    </source>
</evidence>
<dbReference type="SUPFAM" id="SSF55874">
    <property type="entry name" value="ATPase domain of HSP90 chaperone/DNA topoisomerase II/histidine kinase"/>
    <property type="match status" value="1"/>
</dbReference>
<feature type="region of interest" description="Disordered" evidence="11">
    <location>
        <begin position="57"/>
        <end position="87"/>
    </location>
</feature>
<feature type="transmembrane region" description="Helical" evidence="12">
    <location>
        <begin position="12"/>
        <end position="35"/>
    </location>
</feature>
<organism evidence="15 16">
    <name type="scientific">Microbacterium mcarthurae</name>
    <dbReference type="NCBI Taxonomy" id="3035918"/>
    <lineage>
        <taxon>Bacteria</taxon>
        <taxon>Bacillati</taxon>
        <taxon>Actinomycetota</taxon>
        <taxon>Actinomycetes</taxon>
        <taxon>Micrococcales</taxon>
        <taxon>Microbacteriaceae</taxon>
        <taxon>Microbacterium</taxon>
    </lineage>
</organism>
<evidence type="ECO:0000256" key="1">
    <source>
        <dbReference type="ARBA" id="ARBA00000085"/>
    </source>
</evidence>
<keyword evidence="4" id="KW-0597">Phosphoprotein</keyword>
<proteinExistence type="predicted"/>
<dbReference type="EMBL" id="JAROCE010000001">
    <property type="protein sequence ID" value="MFM2719787.1"/>
    <property type="molecule type" value="Genomic_DNA"/>
</dbReference>
<comment type="catalytic activity">
    <reaction evidence="1">
        <text>ATP + protein L-histidine = ADP + protein N-phospho-L-histidine.</text>
        <dbReference type="EC" id="2.7.13.3"/>
    </reaction>
</comment>
<dbReference type="PRINTS" id="PR00344">
    <property type="entry name" value="BCTRLSENSOR"/>
</dbReference>
<dbReference type="SMART" id="SM00304">
    <property type="entry name" value="HAMP"/>
    <property type="match status" value="1"/>
</dbReference>
<keyword evidence="6 12" id="KW-0812">Transmembrane</keyword>
<dbReference type="InterPro" id="IPR003594">
    <property type="entry name" value="HATPase_dom"/>
</dbReference>
<gene>
    <name evidence="15" type="ORF">P5G46_04650</name>
</gene>
<keyword evidence="5" id="KW-0808">Transferase</keyword>
<keyword evidence="8 12" id="KW-1133">Transmembrane helix</keyword>
<evidence type="ECO:0000256" key="4">
    <source>
        <dbReference type="ARBA" id="ARBA00022553"/>
    </source>
</evidence>
<dbReference type="InterPro" id="IPR036097">
    <property type="entry name" value="HisK_dim/P_sf"/>
</dbReference>
<dbReference type="CDD" id="cd00082">
    <property type="entry name" value="HisKA"/>
    <property type="match status" value="1"/>
</dbReference>
<evidence type="ECO:0000256" key="3">
    <source>
        <dbReference type="ARBA" id="ARBA00012438"/>
    </source>
</evidence>
<name>A0ABW9GG29_9MICO</name>
<accession>A0ABW9GG29</accession>
<evidence type="ECO:0000256" key="2">
    <source>
        <dbReference type="ARBA" id="ARBA00004236"/>
    </source>
</evidence>
<dbReference type="InterPro" id="IPR005467">
    <property type="entry name" value="His_kinase_dom"/>
</dbReference>
<dbReference type="Gene3D" id="6.10.340.10">
    <property type="match status" value="1"/>
</dbReference>
<feature type="domain" description="Histidine kinase" evidence="13">
    <location>
        <begin position="278"/>
        <end position="493"/>
    </location>
</feature>
<evidence type="ECO:0000313" key="15">
    <source>
        <dbReference type="EMBL" id="MFM2719787.1"/>
    </source>
</evidence>
<dbReference type="Pfam" id="PF02518">
    <property type="entry name" value="HATPase_c"/>
    <property type="match status" value="1"/>
</dbReference>
<keyword evidence="7 15" id="KW-0418">Kinase</keyword>
<evidence type="ECO:0000256" key="10">
    <source>
        <dbReference type="ARBA" id="ARBA00023136"/>
    </source>
</evidence>
<dbReference type="InterPro" id="IPR003660">
    <property type="entry name" value="HAMP_dom"/>
</dbReference>
<sequence length="500" mass="52776">MTRRPVTLQRTLVIGAIALVATALVLMSVATVTALRAFVYDRLDEQVVGGLVFAGGPGDGRGWPPSEESTGAPTPSASAGVPAEGRGPAPRIGSLLVRVADDGAVASSYTRSDGTVQTLSDEQVSVLSRGVPPDEVPVTVELGAELGTFRVAARSANGSTVFSGISLADAAATTSALTTILIAVGAVTLLAAVVGLSFFVRRALRPLDRVAAVAQRVSERTLGRGPAEIPDRVEAADTDTRTEVGRVGASLNDLLGHVQAALTARAHSESELRRFIADASHELRTPLASVRGYTQLTLTGPEPMTATQRRSLERIESEARRMTTLVEDLLLLARLDAGQRLRVEDVELPLVAIDAVSDAQAVDREREWRLDIASDAPLTVPGDEDRLRQVVANLLRNAHAHTPPGTIVTTSIERDDDEAVLRVTDTGPGIDPAVADTLFERFTRGDRARNRDAGSTGLGLSIAQAIVVAHRGTIAVRSRPGETTFTVRLPAHRSRAATDS</sequence>
<dbReference type="EC" id="2.7.13.3" evidence="3"/>
<dbReference type="RefSeq" id="WP_408905079.1">
    <property type="nucleotide sequence ID" value="NZ_JAROCE010000001.1"/>
</dbReference>
<dbReference type="InterPro" id="IPR050428">
    <property type="entry name" value="TCS_sensor_his_kinase"/>
</dbReference>
<evidence type="ECO:0000256" key="12">
    <source>
        <dbReference type="SAM" id="Phobius"/>
    </source>
</evidence>
<dbReference type="PROSITE" id="PS50109">
    <property type="entry name" value="HIS_KIN"/>
    <property type="match status" value="1"/>
</dbReference>
<evidence type="ECO:0000256" key="6">
    <source>
        <dbReference type="ARBA" id="ARBA00022692"/>
    </source>
</evidence>
<dbReference type="Gene3D" id="3.30.565.10">
    <property type="entry name" value="Histidine kinase-like ATPase, C-terminal domain"/>
    <property type="match status" value="1"/>
</dbReference>
<keyword evidence="16" id="KW-1185">Reference proteome</keyword>
<evidence type="ECO:0000256" key="5">
    <source>
        <dbReference type="ARBA" id="ARBA00022679"/>
    </source>
</evidence>
<dbReference type="PANTHER" id="PTHR45436">
    <property type="entry name" value="SENSOR HISTIDINE KINASE YKOH"/>
    <property type="match status" value="1"/>
</dbReference>
<dbReference type="Pfam" id="PF00512">
    <property type="entry name" value="HisKA"/>
    <property type="match status" value="1"/>
</dbReference>
<evidence type="ECO:0000259" key="14">
    <source>
        <dbReference type="PROSITE" id="PS50885"/>
    </source>
</evidence>
<dbReference type="SMART" id="SM00388">
    <property type="entry name" value="HisKA"/>
    <property type="match status" value="1"/>
</dbReference>
<feature type="compositionally biased region" description="Polar residues" evidence="11">
    <location>
        <begin position="67"/>
        <end position="77"/>
    </location>
</feature>
<dbReference type="Gene3D" id="1.10.287.130">
    <property type="match status" value="1"/>
</dbReference>
<evidence type="ECO:0000256" key="7">
    <source>
        <dbReference type="ARBA" id="ARBA00022777"/>
    </source>
</evidence>
<evidence type="ECO:0000256" key="8">
    <source>
        <dbReference type="ARBA" id="ARBA00022989"/>
    </source>
</evidence>
<evidence type="ECO:0000313" key="16">
    <source>
        <dbReference type="Proteomes" id="UP001630303"/>
    </source>
</evidence>
<evidence type="ECO:0000256" key="9">
    <source>
        <dbReference type="ARBA" id="ARBA00023012"/>
    </source>
</evidence>
<reference evidence="15 16" key="1">
    <citation type="submission" date="2023-03" db="EMBL/GenBank/DDBJ databases">
        <title>MT1 and MT2 Draft Genomes of Novel Species.</title>
        <authorList>
            <person name="Venkateswaran K."/>
        </authorList>
    </citation>
    <scope>NUCLEOTIDE SEQUENCE [LARGE SCALE GENOMIC DNA]</scope>
    <source>
        <strain evidence="15 16">IF8SW-P5</strain>
    </source>
</reference>
<keyword evidence="10 12" id="KW-0472">Membrane</keyword>
<comment type="caution">
    <text evidence="15">The sequence shown here is derived from an EMBL/GenBank/DDBJ whole genome shotgun (WGS) entry which is preliminary data.</text>
</comment>
<dbReference type="SUPFAM" id="SSF47384">
    <property type="entry name" value="Homodimeric domain of signal transducing histidine kinase"/>
    <property type="match status" value="1"/>
</dbReference>
<feature type="transmembrane region" description="Helical" evidence="12">
    <location>
        <begin position="176"/>
        <end position="200"/>
    </location>
</feature>
<dbReference type="InterPro" id="IPR003661">
    <property type="entry name" value="HisK_dim/P_dom"/>
</dbReference>
<dbReference type="InterPro" id="IPR036890">
    <property type="entry name" value="HATPase_C_sf"/>
</dbReference>